<evidence type="ECO:0000313" key="2">
    <source>
        <dbReference type="EMBL" id="STO59239.1"/>
    </source>
</evidence>
<feature type="transmembrane region" description="Helical" evidence="1">
    <location>
        <begin position="52"/>
        <end position="72"/>
    </location>
</feature>
<dbReference type="AlphaFoldDB" id="A0A1V4AZ99"/>
<proteinExistence type="predicted"/>
<dbReference type="EMBL" id="UGHF01000001">
    <property type="protein sequence ID" value="STO59239.1"/>
    <property type="molecule type" value="Genomic_DNA"/>
</dbReference>
<name>A0A1V4AZ99_9PAST</name>
<accession>A0A1V4AZ99</accession>
<protein>
    <submittedName>
        <fullName evidence="2">Uncharacterized protein</fullName>
    </submittedName>
</protein>
<keyword evidence="3" id="KW-1185">Reference proteome</keyword>
<organism evidence="2 3">
    <name type="scientific">Canicola haemoglobinophilus</name>
    <dbReference type="NCBI Taxonomy" id="733"/>
    <lineage>
        <taxon>Bacteria</taxon>
        <taxon>Pseudomonadati</taxon>
        <taxon>Pseudomonadota</taxon>
        <taxon>Gammaproteobacteria</taxon>
        <taxon>Pasteurellales</taxon>
        <taxon>Pasteurellaceae</taxon>
        <taxon>Canicola</taxon>
    </lineage>
</organism>
<dbReference type="Proteomes" id="UP000254329">
    <property type="component" value="Unassembled WGS sequence"/>
</dbReference>
<sequence length="76" mass="9122">MKSKIILLVYSFFSAFFSLFFMFVIFSVINNIEFSQNIFKIDIINDFILDVVYIKSVVFLTILFFVTLYFVYRSKL</sequence>
<gene>
    <name evidence="2" type="ORF">NCTC1659_00486</name>
</gene>
<feature type="transmembrane region" description="Helical" evidence="1">
    <location>
        <begin position="7"/>
        <end position="32"/>
    </location>
</feature>
<evidence type="ECO:0000256" key="1">
    <source>
        <dbReference type="SAM" id="Phobius"/>
    </source>
</evidence>
<keyword evidence="1" id="KW-0812">Transmembrane</keyword>
<reference evidence="2 3" key="1">
    <citation type="submission" date="2018-06" db="EMBL/GenBank/DDBJ databases">
        <authorList>
            <consortium name="Pathogen Informatics"/>
            <person name="Doyle S."/>
        </authorList>
    </citation>
    <scope>NUCLEOTIDE SEQUENCE [LARGE SCALE GENOMIC DNA]</scope>
    <source>
        <strain evidence="2 3">NCTC1659</strain>
    </source>
</reference>
<evidence type="ECO:0000313" key="3">
    <source>
        <dbReference type="Proteomes" id="UP000254329"/>
    </source>
</evidence>
<keyword evidence="1" id="KW-1133">Transmembrane helix</keyword>
<keyword evidence="1" id="KW-0472">Membrane</keyword>